<name>A0A521CNW0_SACCC</name>
<keyword evidence="1" id="KW-1133">Transmembrane helix</keyword>
<dbReference type="Proteomes" id="UP000319040">
    <property type="component" value="Unassembled WGS sequence"/>
</dbReference>
<keyword evidence="3" id="KW-1185">Reference proteome</keyword>
<dbReference type="RefSeq" id="WP_185957501.1">
    <property type="nucleotide sequence ID" value="NZ_FXTB01000003.1"/>
</dbReference>
<protein>
    <recommendedName>
        <fullName evidence="4">DUF3810 domain-containing protein</fullName>
    </recommendedName>
</protein>
<evidence type="ECO:0008006" key="4">
    <source>
        <dbReference type="Google" id="ProtNLM"/>
    </source>
</evidence>
<proteinExistence type="predicted"/>
<keyword evidence="1" id="KW-0472">Membrane</keyword>
<reference evidence="2 3" key="1">
    <citation type="submission" date="2017-05" db="EMBL/GenBank/DDBJ databases">
        <authorList>
            <person name="Varghese N."/>
            <person name="Submissions S."/>
        </authorList>
    </citation>
    <scope>NUCLEOTIDE SEQUENCE [LARGE SCALE GENOMIC DNA]</scope>
    <source>
        <strain evidence="2 3">DSM 27040</strain>
    </source>
</reference>
<sequence length="354" mass="40972">MRIKSSVLKSSILFIFFLLTLLMQLIFKCNALLTEKFYSTGLYPYIAKVLSSASVRVPFSLGDAFYVSLILLLLAGLVLLALRKIGFGRFLIRVLQTIALVYVLFYWLWGFNYYRQSAHQRLHLNKSPTNDSIFIRNFIYVIEQTNYYYSPQTQFKPAITDALIEASYKSKSAYLGYEYPMGRNRTKRITFSDFFAKATILGYYGPFFNETHVNKHLTAWDIPVVTAHEKSHRLGITSEAEAGFYGWLICVNSKDDFISYAGWLYVLDYFIYQSRGIKNRKELIAKIRPEVLGDMSVRNAHWRSWRNEKIDDVTTKVNDAYLKSNNIQKGIDDYNDVVQLIIDFLEGEQSAESG</sequence>
<evidence type="ECO:0000313" key="2">
    <source>
        <dbReference type="EMBL" id="SMO61078.1"/>
    </source>
</evidence>
<evidence type="ECO:0000313" key="3">
    <source>
        <dbReference type="Proteomes" id="UP000319040"/>
    </source>
</evidence>
<organism evidence="2 3">
    <name type="scientific">Saccharicrinis carchari</name>
    <dbReference type="NCBI Taxonomy" id="1168039"/>
    <lineage>
        <taxon>Bacteria</taxon>
        <taxon>Pseudomonadati</taxon>
        <taxon>Bacteroidota</taxon>
        <taxon>Bacteroidia</taxon>
        <taxon>Marinilabiliales</taxon>
        <taxon>Marinilabiliaceae</taxon>
        <taxon>Saccharicrinis</taxon>
    </lineage>
</organism>
<evidence type="ECO:0000256" key="1">
    <source>
        <dbReference type="SAM" id="Phobius"/>
    </source>
</evidence>
<feature type="transmembrane region" description="Helical" evidence="1">
    <location>
        <begin position="64"/>
        <end position="83"/>
    </location>
</feature>
<gene>
    <name evidence="2" type="ORF">SAMN06265379_103353</name>
</gene>
<dbReference type="Pfam" id="PF12725">
    <property type="entry name" value="DUF3810"/>
    <property type="match status" value="1"/>
</dbReference>
<keyword evidence="1" id="KW-0812">Transmembrane</keyword>
<dbReference type="EMBL" id="FXTB01000003">
    <property type="protein sequence ID" value="SMO61078.1"/>
    <property type="molecule type" value="Genomic_DNA"/>
</dbReference>
<accession>A0A521CNW0</accession>
<dbReference type="AlphaFoldDB" id="A0A521CNW0"/>
<dbReference type="InterPro" id="IPR024294">
    <property type="entry name" value="DUF3810"/>
</dbReference>
<feature type="transmembrane region" description="Helical" evidence="1">
    <location>
        <begin position="90"/>
        <end position="109"/>
    </location>
</feature>